<name>A0A8J4YXA1_CHIOP</name>
<gene>
    <name evidence="1" type="ORF">GWK47_028768</name>
</gene>
<sequence>MARRHSIVSARLQLGYRSVWQVSEAGDIPHFSSCKLCGRPSANSLQHYCLEYGKSTLHLTRLKPSSSPLRQDSVNWDQHAILLEGDGHRPPMITVRPTTSTFLQTGDLKSQRLCLIVQRLESHHQDLQRLSKNYCIIGKNKISDPGFAEGCSTITLIYNFAQYPVHTSVEK</sequence>
<proteinExistence type="predicted"/>
<reference evidence="1" key="1">
    <citation type="submission" date="2020-07" db="EMBL/GenBank/DDBJ databases">
        <title>The High-quality genome of the commercially important snow crab, Chionoecetes opilio.</title>
        <authorList>
            <person name="Jeong J.-H."/>
            <person name="Ryu S."/>
        </authorList>
    </citation>
    <scope>NUCLEOTIDE SEQUENCE</scope>
    <source>
        <strain evidence="1">MADBK_172401_WGS</strain>
        <tissue evidence="1">Digestive gland</tissue>
    </source>
</reference>
<dbReference type="Proteomes" id="UP000770661">
    <property type="component" value="Unassembled WGS sequence"/>
</dbReference>
<evidence type="ECO:0000313" key="2">
    <source>
        <dbReference type="Proteomes" id="UP000770661"/>
    </source>
</evidence>
<dbReference type="OrthoDB" id="761538at2759"/>
<protein>
    <submittedName>
        <fullName evidence="1">Uncharacterized protein</fullName>
    </submittedName>
</protein>
<keyword evidence="2" id="KW-1185">Reference proteome</keyword>
<dbReference type="EMBL" id="JACEEZ010000397">
    <property type="protein sequence ID" value="KAG0730191.1"/>
    <property type="molecule type" value="Genomic_DNA"/>
</dbReference>
<accession>A0A8J4YXA1</accession>
<evidence type="ECO:0000313" key="1">
    <source>
        <dbReference type="EMBL" id="KAG0730191.1"/>
    </source>
</evidence>
<comment type="caution">
    <text evidence="1">The sequence shown here is derived from an EMBL/GenBank/DDBJ whole genome shotgun (WGS) entry which is preliminary data.</text>
</comment>
<organism evidence="1 2">
    <name type="scientific">Chionoecetes opilio</name>
    <name type="common">Atlantic snow crab</name>
    <name type="synonym">Cancer opilio</name>
    <dbReference type="NCBI Taxonomy" id="41210"/>
    <lineage>
        <taxon>Eukaryota</taxon>
        <taxon>Metazoa</taxon>
        <taxon>Ecdysozoa</taxon>
        <taxon>Arthropoda</taxon>
        <taxon>Crustacea</taxon>
        <taxon>Multicrustacea</taxon>
        <taxon>Malacostraca</taxon>
        <taxon>Eumalacostraca</taxon>
        <taxon>Eucarida</taxon>
        <taxon>Decapoda</taxon>
        <taxon>Pleocyemata</taxon>
        <taxon>Brachyura</taxon>
        <taxon>Eubrachyura</taxon>
        <taxon>Majoidea</taxon>
        <taxon>Majidae</taxon>
        <taxon>Chionoecetes</taxon>
    </lineage>
</organism>
<dbReference type="AlphaFoldDB" id="A0A8J4YXA1"/>